<dbReference type="InterPro" id="IPR043129">
    <property type="entry name" value="ATPase_NBD"/>
</dbReference>
<dbReference type="PANTHER" id="PTHR32432">
    <property type="entry name" value="CELL DIVISION PROTEIN FTSA-RELATED"/>
    <property type="match status" value="1"/>
</dbReference>
<comment type="caution">
    <text evidence="8">The sequence shown here is derived from an EMBL/GenBank/DDBJ whole genome shotgun (WGS) entry which is preliminary data.</text>
</comment>
<dbReference type="SUPFAM" id="SSF53067">
    <property type="entry name" value="Actin-like ATPase domain"/>
    <property type="match status" value="2"/>
</dbReference>
<keyword evidence="4 5" id="KW-0131">Cell cycle</keyword>
<comment type="similarity">
    <text evidence="5">Belongs to the FtsA/MreB family.</text>
</comment>
<dbReference type="InterPro" id="IPR003494">
    <property type="entry name" value="SHS2_FtsA"/>
</dbReference>
<feature type="domain" description="SHS2" evidence="7">
    <location>
        <begin position="6"/>
        <end position="196"/>
    </location>
</feature>
<dbReference type="Gene3D" id="3.30.420.40">
    <property type="match status" value="2"/>
</dbReference>
<dbReference type="PANTHER" id="PTHR32432:SF4">
    <property type="entry name" value="CELL DIVISION PROTEIN FTSA"/>
    <property type="match status" value="1"/>
</dbReference>
<accession>A0ABV4D0Z2</accession>
<feature type="compositionally biased region" description="Basic and acidic residues" evidence="6">
    <location>
        <begin position="394"/>
        <end position="422"/>
    </location>
</feature>
<evidence type="ECO:0000256" key="5">
    <source>
        <dbReference type="PIRNR" id="PIRNR003101"/>
    </source>
</evidence>
<sequence>MEQKYIVALEIGSSHIRAAVGTVNDDGVLTLLAVEDDYAVEIVRYGTIQNVEEVSNRVKSLMRKLENYQNIHPRKIKGVYISIGGRSTMTTSRQVVRQYDVETAITAQIIAQINEEAKQCGLSDRSVIDVCPREFVVDNLECSNPVGTLGKSIRADINLITCKPKILRNFDIALSERQQLSIKGTYVRQNVIADLVVTTDEKKLGCMLVDFGAETTTVSVYKNGALHYLATLPIGSRNITRDIMATNLTEERADEVKRIVGDAVNAEPKARQLHNFGADVVEVNSYIRARAGEIVLNIIEQAKYAGYSISTDLPAGIIIVGGGAKLRGFNDLLAEQSGVTVRLGAIPSTIRISDPRLQSFDMIDIVALLNAAAQNTLECTEAAPAPQPAVDPFADDHEGFKPKKDDEKGSGRKGGKTHDDTTHQGGKTRGIWRGIQDTLAGLFVENDPDD</sequence>
<dbReference type="PIRSF" id="PIRSF003101">
    <property type="entry name" value="FtsA"/>
    <property type="match status" value="1"/>
</dbReference>
<dbReference type="InterPro" id="IPR020823">
    <property type="entry name" value="Cell_div_FtsA"/>
</dbReference>
<dbReference type="SMART" id="SM00842">
    <property type="entry name" value="FtsA"/>
    <property type="match status" value="1"/>
</dbReference>
<evidence type="ECO:0000256" key="6">
    <source>
        <dbReference type="SAM" id="MobiDB-lite"/>
    </source>
</evidence>
<evidence type="ECO:0000256" key="4">
    <source>
        <dbReference type="ARBA" id="ARBA00023306"/>
    </source>
</evidence>
<dbReference type="InterPro" id="IPR050696">
    <property type="entry name" value="FtsA/MreB"/>
</dbReference>
<name>A0ABV4D0Z2_9BACT</name>
<evidence type="ECO:0000259" key="7">
    <source>
        <dbReference type="SMART" id="SM00842"/>
    </source>
</evidence>
<evidence type="ECO:0000256" key="3">
    <source>
        <dbReference type="ARBA" id="ARBA00023136"/>
    </source>
</evidence>
<evidence type="ECO:0000256" key="1">
    <source>
        <dbReference type="ARBA" id="ARBA00022475"/>
    </source>
</evidence>
<protein>
    <recommendedName>
        <fullName evidence="5">Cell division protein FtsA</fullName>
    </recommendedName>
</protein>
<evidence type="ECO:0000313" key="9">
    <source>
        <dbReference type="Proteomes" id="UP001565200"/>
    </source>
</evidence>
<evidence type="ECO:0000256" key="2">
    <source>
        <dbReference type="ARBA" id="ARBA00022618"/>
    </source>
</evidence>
<dbReference type="Pfam" id="PF02491">
    <property type="entry name" value="SHS2_FTSA"/>
    <property type="match status" value="1"/>
</dbReference>
<keyword evidence="3" id="KW-0472">Membrane</keyword>
<keyword evidence="2 5" id="KW-0132">Cell division</keyword>
<dbReference type="EMBL" id="JBCLPP010000020">
    <property type="protein sequence ID" value="MEY8245602.1"/>
    <property type="molecule type" value="Genomic_DNA"/>
</dbReference>
<feature type="region of interest" description="Disordered" evidence="6">
    <location>
        <begin position="384"/>
        <end position="432"/>
    </location>
</feature>
<dbReference type="Pfam" id="PF14450">
    <property type="entry name" value="FtsA"/>
    <property type="match status" value="1"/>
</dbReference>
<organism evidence="8 9">
    <name type="scientific">Heminiphilus faecis</name>
    <dbReference type="NCBI Taxonomy" id="2601703"/>
    <lineage>
        <taxon>Bacteria</taxon>
        <taxon>Pseudomonadati</taxon>
        <taxon>Bacteroidota</taxon>
        <taxon>Bacteroidia</taxon>
        <taxon>Bacteroidales</taxon>
        <taxon>Muribaculaceae</taxon>
        <taxon>Heminiphilus</taxon>
    </lineage>
</organism>
<reference evidence="8 9" key="1">
    <citation type="submission" date="2024-03" db="EMBL/GenBank/DDBJ databases">
        <title>Mouse gut bacterial collection (mGBC) of GemPharmatech.</title>
        <authorList>
            <person name="He Y."/>
            <person name="Dong L."/>
            <person name="Wu D."/>
            <person name="Gao X."/>
            <person name="Lin Z."/>
        </authorList>
    </citation>
    <scope>NUCLEOTIDE SEQUENCE [LARGE SCALE GENOMIC DNA]</scope>
    <source>
        <strain evidence="8 9">54-13</strain>
    </source>
</reference>
<evidence type="ECO:0000313" key="8">
    <source>
        <dbReference type="EMBL" id="MEY8245602.1"/>
    </source>
</evidence>
<comment type="subunit">
    <text evidence="5">Interacts with FtsZ.</text>
</comment>
<dbReference type="Proteomes" id="UP001565200">
    <property type="component" value="Unassembled WGS sequence"/>
</dbReference>
<keyword evidence="1" id="KW-1003">Cell membrane</keyword>
<keyword evidence="9" id="KW-1185">Reference proteome</keyword>
<dbReference type="RefSeq" id="WP_121698716.1">
    <property type="nucleotide sequence ID" value="NZ_JBCLPP010000020.1"/>
</dbReference>
<gene>
    <name evidence="8" type="ORF">AAK873_08230</name>
</gene>
<proteinExistence type="inferred from homology"/>
<comment type="function">
    <text evidence="5">Cell division protein that is involved in the assembly of the Z ring. May serve as a membrane anchor for the Z ring.</text>
</comment>
<dbReference type="GO" id="GO:0051301">
    <property type="term" value="P:cell division"/>
    <property type="evidence" value="ECO:0007669"/>
    <property type="project" value="UniProtKB-KW"/>
</dbReference>